<dbReference type="PANTHER" id="PTHR47326:SF1">
    <property type="entry name" value="HTH PSQ-TYPE DOMAIN-CONTAINING PROTEIN"/>
    <property type="match status" value="1"/>
</dbReference>
<name>A0AA38J486_9CUCU</name>
<accession>A0AA38J486</accession>
<evidence type="ECO:0000313" key="1">
    <source>
        <dbReference type="EMBL" id="KAJ3666169.1"/>
    </source>
</evidence>
<sequence length="128" mass="14788">MWTSENPHFSIESPQYPQKVCVWAAISQRRIIGPIFFYGNINVEKYRDEILRVFLNQLDDDELVYGYFQQKVGATAHATGATIGFLSEFYENRIISRNHGGRKNVANAVRRRARLCLQEGGSHFQHLL</sequence>
<dbReference type="PANTHER" id="PTHR47326">
    <property type="entry name" value="TRANSPOSABLE ELEMENT TC3 TRANSPOSASE-LIKE PROTEIN"/>
    <property type="match status" value="1"/>
</dbReference>
<dbReference type="Gene3D" id="3.30.420.10">
    <property type="entry name" value="Ribonuclease H-like superfamily/Ribonuclease H"/>
    <property type="match status" value="1"/>
</dbReference>
<dbReference type="Proteomes" id="UP001168821">
    <property type="component" value="Unassembled WGS sequence"/>
</dbReference>
<keyword evidence="2" id="KW-1185">Reference proteome</keyword>
<organism evidence="1 2">
    <name type="scientific">Zophobas morio</name>
    <dbReference type="NCBI Taxonomy" id="2755281"/>
    <lineage>
        <taxon>Eukaryota</taxon>
        <taxon>Metazoa</taxon>
        <taxon>Ecdysozoa</taxon>
        <taxon>Arthropoda</taxon>
        <taxon>Hexapoda</taxon>
        <taxon>Insecta</taxon>
        <taxon>Pterygota</taxon>
        <taxon>Neoptera</taxon>
        <taxon>Endopterygota</taxon>
        <taxon>Coleoptera</taxon>
        <taxon>Polyphaga</taxon>
        <taxon>Cucujiformia</taxon>
        <taxon>Tenebrionidae</taxon>
        <taxon>Zophobas</taxon>
    </lineage>
</organism>
<protein>
    <submittedName>
        <fullName evidence="1">Uncharacterized protein</fullName>
    </submittedName>
</protein>
<gene>
    <name evidence="1" type="ORF">Zmor_001623</name>
</gene>
<comment type="caution">
    <text evidence="1">The sequence shown here is derived from an EMBL/GenBank/DDBJ whole genome shotgun (WGS) entry which is preliminary data.</text>
</comment>
<proteinExistence type="predicted"/>
<dbReference type="GO" id="GO:0003676">
    <property type="term" value="F:nucleic acid binding"/>
    <property type="evidence" value="ECO:0007669"/>
    <property type="project" value="InterPro"/>
</dbReference>
<dbReference type="EMBL" id="JALNTZ010000001">
    <property type="protein sequence ID" value="KAJ3666169.1"/>
    <property type="molecule type" value="Genomic_DNA"/>
</dbReference>
<dbReference type="InterPro" id="IPR036397">
    <property type="entry name" value="RNaseH_sf"/>
</dbReference>
<evidence type="ECO:0000313" key="2">
    <source>
        <dbReference type="Proteomes" id="UP001168821"/>
    </source>
</evidence>
<reference evidence="1" key="1">
    <citation type="journal article" date="2023" name="G3 (Bethesda)">
        <title>Whole genome assemblies of Zophobas morio and Tenebrio molitor.</title>
        <authorList>
            <person name="Kaur S."/>
            <person name="Stinson S.A."/>
            <person name="diCenzo G.C."/>
        </authorList>
    </citation>
    <scope>NUCLEOTIDE SEQUENCE</scope>
    <source>
        <strain evidence="1">QUZm001</strain>
    </source>
</reference>
<dbReference type="AlphaFoldDB" id="A0AA38J486"/>